<dbReference type="Gene3D" id="2.60.120.10">
    <property type="entry name" value="Jelly Rolls"/>
    <property type="match status" value="1"/>
</dbReference>
<evidence type="ECO:0000313" key="3">
    <source>
        <dbReference type="EMBL" id="KXB62872.1"/>
    </source>
</evidence>
<name>A0A134A5C2_9BACL</name>
<dbReference type="InterPro" id="IPR015985">
    <property type="entry name" value="TehB-like_dom"/>
</dbReference>
<dbReference type="InterPro" id="IPR029063">
    <property type="entry name" value="SAM-dependent_MTases_sf"/>
</dbReference>
<reference evidence="4" key="1">
    <citation type="submission" date="2016-01" db="EMBL/GenBank/DDBJ databases">
        <authorList>
            <person name="Mitreva M."/>
            <person name="Pepin K.H."/>
            <person name="Mihindukulasuriya K.A."/>
            <person name="Fulton R."/>
            <person name="Fronick C."/>
            <person name="O'Laughlin M."/>
            <person name="Miner T."/>
            <person name="Herter B."/>
            <person name="Rosa B.A."/>
            <person name="Cordes M."/>
            <person name="Tomlinson C."/>
            <person name="Wollam A."/>
            <person name="Palsikar V.B."/>
            <person name="Mardis E.R."/>
            <person name="Wilson R.K."/>
        </authorList>
    </citation>
    <scope>NUCLEOTIDE SEQUENCE [LARGE SCALE GENOMIC DNA]</scope>
    <source>
        <strain evidence="4">DNF01167</strain>
    </source>
</reference>
<evidence type="ECO:0000313" key="4">
    <source>
        <dbReference type="Proteomes" id="UP000070355"/>
    </source>
</evidence>
<dbReference type="SUPFAM" id="SSF53335">
    <property type="entry name" value="S-adenosyl-L-methionine-dependent methyltransferases"/>
    <property type="match status" value="1"/>
</dbReference>
<dbReference type="PATRIC" id="fig|1379.3.peg.332"/>
<dbReference type="OrthoDB" id="9804312at2"/>
<evidence type="ECO:0000259" key="2">
    <source>
        <dbReference type="Pfam" id="PF09313"/>
    </source>
</evidence>
<dbReference type="InterPro" id="IPR014431">
    <property type="entry name" value="Tellurite-R_TehB-2"/>
</dbReference>
<dbReference type="RefSeq" id="WP_060913625.1">
    <property type="nucleotide sequence ID" value="NZ_KQ959927.1"/>
</dbReference>
<feature type="domain" description="Tellurite resistance methyltransferase TehB-like" evidence="1">
    <location>
        <begin position="91"/>
        <end position="262"/>
    </location>
</feature>
<feature type="domain" description="TehB/YeaR-like" evidence="2">
    <location>
        <begin position="9"/>
        <end position="89"/>
    </location>
</feature>
<dbReference type="AlphaFoldDB" id="A0A134A5C2"/>
<accession>A0A134A5C2</accession>
<dbReference type="InterPro" id="IPR014710">
    <property type="entry name" value="RmlC-like_jellyroll"/>
</dbReference>
<dbReference type="Pfam" id="PF09313">
    <property type="entry name" value="TehB-like"/>
    <property type="match status" value="1"/>
</dbReference>
<evidence type="ECO:0000259" key="1">
    <source>
        <dbReference type="Pfam" id="PF03848"/>
    </source>
</evidence>
<sequence>MESNLLCFKRTPILTALSLPKIYKEGFFTESGVWTKLIIIKGKMKFAFLNLENKIIRRYSLNSKSEVELIKPLSVFKITPNSTDLQFNLEFYCSREDYFYNKYNFNYPHLEVVKATKFIEPCKTLDLGAGKGRNSLYLSSLNFNVTAIDYNAEFLHELTDISIKEQLDINVIDHDISKANIKGSYDFIFSTDVFMYLNPTRIQSIITNIKQQTHLNGYNLIVSALNATRHGRPLMPLPFTFIEGELKEYYKDWKIISYSENITASPYPYAMILAQKVSE</sequence>
<dbReference type="Gene3D" id="3.40.50.150">
    <property type="entry name" value="Vaccinia Virus protein VP39"/>
    <property type="match status" value="1"/>
</dbReference>
<protein>
    <submittedName>
        <fullName evidence="3">Putative tellurite resistance protein TehB</fullName>
    </submittedName>
</protein>
<dbReference type="Pfam" id="PF03848">
    <property type="entry name" value="TehB"/>
    <property type="match status" value="1"/>
</dbReference>
<dbReference type="CDD" id="cd02440">
    <property type="entry name" value="AdoMet_MTases"/>
    <property type="match status" value="1"/>
</dbReference>
<gene>
    <name evidence="3" type="ORF">HMPREF3186_00336</name>
</gene>
<comment type="caution">
    <text evidence="3">The sequence shown here is derived from an EMBL/GenBank/DDBJ whole genome shotgun (WGS) entry which is preliminary data.</text>
</comment>
<dbReference type="SUPFAM" id="SSF51197">
    <property type="entry name" value="Clavaminate synthase-like"/>
    <property type="match status" value="1"/>
</dbReference>
<organism evidence="3 4">
    <name type="scientific">Gemella haemolysans</name>
    <dbReference type="NCBI Taxonomy" id="1379"/>
    <lineage>
        <taxon>Bacteria</taxon>
        <taxon>Bacillati</taxon>
        <taxon>Bacillota</taxon>
        <taxon>Bacilli</taxon>
        <taxon>Bacillales</taxon>
        <taxon>Gemellaceae</taxon>
        <taxon>Gemella</taxon>
    </lineage>
</organism>
<dbReference type="Proteomes" id="UP000070355">
    <property type="component" value="Unassembled WGS sequence"/>
</dbReference>
<proteinExistence type="predicted"/>
<dbReference type="InterPro" id="IPR015392">
    <property type="entry name" value="TehB/YeaR-like_dom"/>
</dbReference>
<dbReference type="PIRSF" id="PIRSF005215">
    <property type="entry name" value="TehB"/>
    <property type="match status" value="1"/>
</dbReference>
<dbReference type="EMBL" id="LSDC01000020">
    <property type="protein sequence ID" value="KXB62872.1"/>
    <property type="molecule type" value="Genomic_DNA"/>
</dbReference>